<accession>A0A919R362</accession>
<proteinExistence type="predicted"/>
<evidence type="ECO:0000259" key="2">
    <source>
        <dbReference type="Pfam" id="PF01979"/>
    </source>
</evidence>
<keyword evidence="4" id="KW-1185">Reference proteome</keyword>
<dbReference type="Gene3D" id="2.30.40.10">
    <property type="entry name" value="Urease, subunit C, domain 1"/>
    <property type="match status" value="1"/>
</dbReference>
<evidence type="ECO:0000313" key="3">
    <source>
        <dbReference type="EMBL" id="GII78203.1"/>
    </source>
</evidence>
<name>A0A919R362_9ACTN</name>
<dbReference type="Pfam" id="PF01979">
    <property type="entry name" value="Amidohydro_1"/>
    <property type="match status" value="1"/>
</dbReference>
<gene>
    <name evidence="3" type="ORF">Sru01_31850</name>
</gene>
<sequence length="435" mass="44869">MATASPLLLRGGLLIDTDPYPAVLGPGDLLVENGAIAAVIPAGDDRPAAPPGTEVIDVTGRLVLPGFVDTHRHTWQAGIRAIAPDIDFPGYLRRVLGELAPRHRPQDAYAGTLAGALECLDAGITTLVDWSHIHRTPEHTAAVVGALREAGIRTVFGYCYGADGDLAALAAEGRRVRREHFGAPDPLMSMAMAALGPEIAGEERAVAEWRLARDLDLPITVHMGGHGAESAERGLGLLARHGLLGPRTTYVHPNFYTGDALGRIAGSGGSASVSPLIEAELGIGHPATGRARARGVPTGLGADTVTAGPGDMFSLMRAAYTLERARPERAGAGFTTRDALRMATIEGAEAAGLADVTGSLRPGRQADLVVLRMDGLGQTPAHDPIGAVVLSADTRAVDTVIVAGRVVKRDGRLCHPGLPAALAALAGSAAHLAAA</sequence>
<evidence type="ECO:0000313" key="4">
    <source>
        <dbReference type="Proteomes" id="UP000655287"/>
    </source>
</evidence>
<organism evidence="3 4">
    <name type="scientific">Sphaerisporangium rufum</name>
    <dbReference type="NCBI Taxonomy" id="1381558"/>
    <lineage>
        <taxon>Bacteria</taxon>
        <taxon>Bacillati</taxon>
        <taxon>Actinomycetota</taxon>
        <taxon>Actinomycetes</taxon>
        <taxon>Streptosporangiales</taxon>
        <taxon>Streptosporangiaceae</taxon>
        <taxon>Sphaerisporangium</taxon>
    </lineage>
</organism>
<dbReference type="InterPro" id="IPR032466">
    <property type="entry name" value="Metal_Hydrolase"/>
</dbReference>
<comment type="caution">
    <text evidence="3">The sequence shown here is derived from an EMBL/GenBank/DDBJ whole genome shotgun (WGS) entry which is preliminary data.</text>
</comment>
<dbReference type="AlphaFoldDB" id="A0A919R362"/>
<dbReference type="RefSeq" id="WP_203985356.1">
    <property type="nucleotide sequence ID" value="NZ_BOOU01000046.1"/>
</dbReference>
<reference evidence="3" key="1">
    <citation type="submission" date="2021-01" db="EMBL/GenBank/DDBJ databases">
        <title>Whole genome shotgun sequence of Sphaerisporangium rufum NBRC 109079.</title>
        <authorList>
            <person name="Komaki H."/>
            <person name="Tamura T."/>
        </authorList>
    </citation>
    <scope>NUCLEOTIDE SEQUENCE</scope>
    <source>
        <strain evidence="3">NBRC 109079</strain>
    </source>
</reference>
<protein>
    <submittedName>
        <fullName evidence="3">TRZ/ATZ family hydrolase</fullName>
    </submittedName>
</protein>
<evidence type="ECO:0000256" key="1">
    <source>
        <dbReference type="ARBA" id="ARBA00022801"/>
    </source>
</evidence>
<dbReference type="Gene3D" id="3.20.20.140">
    <property type="entry name" value="Metal-dependent hydrolases"/>
    <property type="match status" value="1"/>
</dbReference>
<dbReference type="EMBL" id="BOOU01000046">
    <property type="protein sequence ID" value="GII78203.1"/>
    <property type="molecule type" value="Genomic_DNA"/>
</dbReference>
<feature type="domain" description="Amidohydrolase-related" evidence="2">
    <location>
        <begin position="62"/>
        <end position="407"/>
    </location>
</feature>
<dbReference type="PANTHER" id="PTHR43794">
    <property type="entry name" value="AMINOHYDROLASE SSNA-RELATED"/>
    <property type="match status" value="1"/>
</dbReference>
<dbReference type="SUPFAM" id="SSF51556">
    <property type="entry name" value="Metallo-dependent hydrolases"/>
    <property type="match status" value="1"/>
</dbReference>
<dbReference type="Proteomes" id="UP000655287">
    <property type="component" value="Unassembled WGS sequence"/>
</dbReference>
<dbReference type="NCBIfam" id="NF006056">
    <property type="entry name" value="PRK08204.1"/>
    <property type="match status" value="1"/>
</dbReference>
<dbReference type="SUPFAM" id="SSF51338">
    <property type="entry name" value="Composite domain of metallo-dependent hydrolases"/>
    <property type="match status" value="1"/>
</dbReference>
<dbReference type="InterPro" id="IPR011059">
    <property type="entry name" value="Metal-dep_hydrolase_composite"/>
</dbReference>
<dbReference type="InterPro" id="IPR050287">
    <property type="entry name" value="MTA/SAH_deaminase"/>
</dbReference>
<dbReference type="InterPro" id="IPR006680">
    <property type="entry name" value="Amidohydro-rel"/>
</dbReference>
<dbReference type="PANTHER" id="PTHR43794:SF11">
    <property type="entry name" value="AMIDOHYDROLASE-RELATED DOMAIN-CONTAINING PROTEIN"/>
    <property type="match status" value="1"/>
</dbReference>
<dbReference type="GO" id="GO:0016810">
    <property type="term" value="F:hydrolase activity, acting on carbon-nitrogen (but not peptide) bonds"/>
    <property type="evidence" value="ECO:0007669"/>
    <property type="project" value="InterPro"/>
</dbReference>
<keyword evidence="1 3" id="KW-0378">Hydrolase</keyword>